<evidence type="ECO:0000313" key="8">
    <source>
        <dbReference type="EMBL" id="MFC3911955.1"/>
    </source>
</evidence>
<keyword evidence="2 4" id="KW-0807">Transducer</keyword>
<name>A0ABV8CIE8_9GAMM</name>
<accession>A0ABV8CIE8</accession>
<reference evidence="9" key="1">
    <citation type="journal article" date="2019" name="Int. J. Syst. Evol. Microbiol.">
        <title>The Global Catalogue of Microorganisms (GCM) 10K type strain sequencing project: providing services to taxonomists for standard genome sequencing and annotation.</title>
        <authorList>
            <consortium name="The Broad Institute Genomics Platform"/>
            <consortium name="The Broad Institute Genome Sequencing Center for Infectious Disease"/>
            <person name="Wu L."/>
            <person name="Ma J."/>
        </authorList>
    </citation>
    <scope>NUCLEOTIDE SEQUENCE [LARGE SCALE GENOMIC DNA]</scope>
    <source>
        <strain evidence="9">CCUG 54939</strain>
    </source>
</reference>
<keyword evidence="5" id="KW-1133">Transmembrane helix</keyword>
<evidence type="ECO:0000256" key="3">
    <source>
        <dbReference type="ARBA" id="ARBA00029447"/>
    </source>
</evidence>
<dbReference type="InterPro" id="IPR004089">
    <property type="entry name" value="MCPsignal_dom"/>
</dbReference>
<evidence type="ECO:0000259" key="7">
    <source>
        <dbReference type="PROSITE" id="PS50885"/>
    </source>
</evidence>
<keyword evidence="5" id="KW-0812">Transmembrane</keyword>
<evidence type="ECO:0000256" key="5">
    <source>
        <dbReference type="SAM" id="Phobius"/>
    </source>
</evidence>
<comment type="similarity">
    <text evidence="3">Belongs to the methyl-accepting chemotaxis (MCP) protein family.</text>
</comment>
<dbReference type="PROSITE" id="PS50885">
    <property type="entry name" value="HAMP"/>
    <property type="match status" value="1"/>
</dbReference>
<evidence type="ECO:0000256" key="1">
    <source>
        <dbReference type="ARBA" id="ARBA00004370"/>
    </source>
</evidence>
<dbReference type="CDD" id="cd06225">
    <property type="entry name" value="HAMP"/>
    <property type="match status" value="1"/>
</dbReference>
<feature type="domain" description="HAMP" evidence="7">
    <location>
        <begin position="344"/>
        <end position="396"/>
    </location>
</feature>
<dbReference type="EMBL" id="JBHSAF010000001">
    <property type="protein sequence ID" value="MFC3911955.1"/>
    <property type="molecule type" value="Genomic_DNA"/>
</dbReference>
<organism evidence="8 9">
    <name type="scientific">Pseudaeromonas sharmana</name>
    <dbReference type="NCBI Taxonomy" id="328412"/>
    <lineage>
        <taxon>Bacteria</taxon>
        <taxon>Pseudomonadati</taxon>
        <taxon>Pseudomonadota</taxon>
        <taxon>Gammaproteobacteria</taxon>
        <taxon>Aeromonadales</taxon>
        <taxon>Aeromonadaceae</taxon>
        <taxon>Pseudaeromonas</taxon>
    </lineage>
</organism>
<evidence type="ECO:0000256" key="4">
    <source>
        <dbReference type="PROSITE-ProRule" id="PRU00284"/>
    </source>
</evidence>
<evidence type="ECO:0000313" key="9">
    <source>
        <dbReference type="Proteomes" id="UP001595692"/>
    </source>
</evidence>
<dbReference type="Proteomes" id="UP001595692">
    <property type="component" value="Unassembled WGS sequence"/>
</dbReference>
<dbReference type="RefSeq" id="WP_377149823.1">
    <property type="nucleotide sequence ID" value="NZ_JBHSAF010000001.1"/>
</dbReference>
<proteinExistence type="inferred from homology"/>
<dbReference type="SMART" id="SM00283">
    <property type="entry name" value="MA"/>
    <property type="match status" value="1"/>
</dbReference>
<evidence type="ECO:0000256" key="2">
    <source>
        <dbReference type="ARBA" id="ARBA00023224"/>
    </source>
</evidence>
<dbReference type="PANTHER" id="PTHR32089:SF70">
    <property type="entry name" value="ENERGY TAXIS MODULATING METHYL ACCEPTING SENSORY TRANSDUCER"/>
    <property type="match status" value="1"/>
</dbReference>
<protein>
    <submittedName>
        <fullName evidence="8">Methyl-accepting chemotaxis protein</fullName>
    </submittedName>
</protein>
<comment type="subcellular location">
    <subcellularLocation>
        <location evidence="1">Membrane</location>
    </subcellularLocation>
</comment>
<keyword evidence="5" id="KW-0472">Membrane</keyword>
<dbReference type="InterPro" id="IPR003660">
    <property type="entry name" value="HAMP_dom"/>
</dbReference>
<sequence>MRSMSIIQRIAAGFGIIILLLILVVLMAWQAGLRLGGQVETLSSEVAPTLVQSRAVTRILFSEDKQLRNLLTQQEPQAVRRDMSQLETWQQHFDSELERLKTTAGSVEGVSDKLASLSEQQQIYWQQAQQLVKDYAANLEQQAALLKQNTLTTTGKQFNADLTMLVSTLGAHYTVGLSRSLMDNLDLLVSNTQESLNQHDPQTVGQRLQANRHLASKVLAQRKELAAALAEQESAFGGSIDFEATVGKKLDTLLHETTADNGLLAHHLQLTEQSQQLRNQSEQSARIIDAVLAELSDVDAVIDNRLQQSVTQTGSVLTQLKLALVIGLAVSLLLAIVVLWRVIAAIRQPMKLTLSALQGLTEGDMTQRIAYQKSDEFGHLARGINALATQMRNMLEQIVDSANELGVVAERNQTTLQQTNRQLEQQRLETASVATAMVEMEHTVADVAKAANQSMTSVVRVTEQAYAGRQISDSNIQRINRLANELNASQQVIEKVHGLSVNIGGILDVISQIAEQTNLLALNAAIEAARAGEQGRGFAVVADEVRSLARRTADATTEIQNMINALQQSVGAAVDAIRVSGQAMSACTNESEQAKQAMDAISLALQEVTDMSSQIAAAAEEQQCTSAEIARNLNTINEIAEQNRKEIDQVADTSDQLQQLSTTQRELVRRFTL</sequence>
<dbReference type="Pfam" id="PF00672">
    <property type="entry name" value="HAMP"/>
    <property type="match status" value="1"/>
</dbReference>
<dbReference type="Gene3D" id="1.10.287.950">
    <property type="entry name" value="Methyl-accepting chemotaxis protein"/>
    <property type="match status" value="1"/>
</dbReference>
<dbReference type="CDD" id="cd11386">
    <property type="entry name" value="MCP_signal"/>
    <property type="match status" value="1"/>
</dbReference>
<gene>
    <name evidence="8" type="ORF">ACFOSS_00545</name>
</gene>
<feature type="transmembrane region" description="Helical" evidence="5">
    <location>
        <begin position="322"/>
        <end position="343"/>
    </location>
</feature>
<comment type="caution">
    <text evidence="8">The sequence shown here is derived from an EMBL/GenBank/DDBJ whole genome shotgun (WGS) entry which is preliminary data.</text>
</comment>
<dbReference type="Pfam" id="PF00015">
    <property type="entry name" value="MCPsignal"/>
    <property type="match status" value="1"/>
</dbReference>
<feature type="transmembrane region" description="Helical" evidence="5">
    <location>
        <begin position="12"/>
        <end position="32"/>
    </location>
</feature>
<dbReference type="PANTHER" id="PTHR32089">
    <property type="entry name" value="METHYL-ACCEPTING CHEMOTAXIS PROTEIN MCPB"/>
    <property type="match status" value="1"/>
</dbReference>
<dbReference type="SUPFAM" id="SSF58104">
    <property type="entry name" value="Methyl-accepting chemotaxis protein (MCP) signaling domain"/>
    <property type="match status" value="1"/>
</dbReference>
<feature type="domain" description="Methyl-accepting transducer" evidence="6">
    <location>
        <begin position="401"/>
        <end position="637"/>
    </location>
</feature>
<dbReference type="SMART" id="SM00304">
    <property type="entry name" value="HAMP"/>
    <property type="match status" value="1"/>
</dbReference>
<dbReference type="PROSITE" id="PS50111">
    <property type="entry name" value="CHEMOTAXIS_TRANSDUC_2"/>
    <property type="match status" value="1"/>
</dbReference>
<evidence type="ECO:0000259" key="6">
    <source>
        <dbReference type="PROSITE" id="PS50111"/>
    </source>
</evidence>
<keyword evidence="9" id="KW-1185">Reference proteome</keyword>